<dbReference type="GO" id="GO:0009361">
    <property type="term" value="C:succinate-CoA ligase complex (ADP-forming)"/>
    <property type="evidence" value="ECO:0007669"/>
    <property type="project" value="TreeGrafter"/>
</dbReference>
<dbReference type="Gene3D" id="3.40.50.720">
    <property type="entry name" value="NAD(P)-binding Rossmann-like Domain"/>
    <property type="match status" value="1"/>
</dbReference>
<proteinExistence type="predicted"/>
<dbReference type="SUPFAM" id="SSF52210">
    <property type="entry name" value="Succinyl-CoA synthetase domains"/>
    <property type="match status" value="1"/>
</dbReference>
<evidence type="ECO:0000313" key="1">
    <source>
        <dbReference type="EMBL" id="SVC21445.1"/>
    </source>
</evidence>
<sequence length="236" mass="24607">MARLSKIFPNTYRDSVALMQVSAKLNELTGITQASLIMATATNLELLREAGLIETVPEAGNNDLLLALAGESEIALQEAAVMAESKLNETTSEIIAGEIRKEPPRSIEMALDEYPDANLALISCPGEYATAEALKALNLGLDVMLFSDNIPEEDEIFLKKNAATGGLLMMGPDCGTAIVNGVPLGFANNVKKGSIGIVAASGTGLQQVSCLIDRWGGGISQAIGTGGRDLSTKVGG</sequence>
<dbReference type="EMBL" id="UINC01079442">
    <property type="protein sequence ID" value="SVC21445.1"/>
    <property type="molecule type" value="Genomic_DNA"/>
</dbReference>
<evidence type="ECO:0008006" key="2">
    <source>
        <dbReference type="Google" id="ProtNLM"/>
    </source>
</evidence>
<accession>A0A382KCX4</accession>
<reference evidence="1" key="1">
    <citation type="submission" date="2018-05" db="EMBL/GenBank/DDBJ databases">
        <authorList>
            <person name="Lanie J.A."/>
            <person name="Ng W.-L."/>
            <person name="Kazmierczak K.M."/>
            <person name="Andrzejewski T.M."/>
            <person name="Davidsen T.M."/>
            <person name="Wayne K.J."/>
            <person name="Tettelin H."/>
            <person name="Glass J.I."/>
            <person name="Rusch D."/>
            <person name="Podicherti R."/>
            <person name="Tsui H.-C.T."/>
            <person name="Winkler M.E."/>
        </authorList>
    </citation>
    <scope>NUCLEOTIDE SEQUENCE</scope>
</reference>
<feature type="non-terminal residue" evidence="1">
    <location>
        <position position="236"/>
    </location>
</feature>
<organism evidence="1">
    <name type="scientific">marine metagenome</name>
    <dbReference type="NCBI Taxonomy" id="408172"/>
    <lineage>
        <taxon>unclassified sequences</taxon>
        <taxon>metagenomes</taxon>
        <taxon>ecological metagenomes</taxon>
    </lineage>
</organism>
<dbReference type="AlphaFoldDB" id="A0A382KCX4"/>
<dbReference type="InterPro" id="IPR016102">
    <property type="entry name" value="Succinyl-CoA_synth-like"/>
</dbReference>
<name>A0A382KCX4_9ZZZZ</name>
<dbReference type="PANTHER" id="PTHR11117:SF24">
    <property type="entry name" value="PROTEIN FDRA"/>
    <property type="match status" value="1"/>
</dbReference>
<dbReference type="PANTHER" id="PTHR11117">
    <property type="entry name" value="SUCCINYL-COA LIGASE SUBUNIT ALPHA"/>
    <property type="match status" value="1"/>
</dbReference>
<dbReference type="GO" id="GO:0005829">
    <property type="term" value="C:cytosol"/>
    <property type="evidence" value="ECO:0007669"/>
    <property type="project" value="TreeGrafter"/>
</dbReference>
<dbReference type="GO" id="GO:0004775">
    <property type="term" value="F:succinate-CoA ligase (ADP-forming) activity"/>
    <property type="evidence" value="ECO:0007669"/>
    <property type="project" value="TreeGrafter"/>
</dbReference>
<dbReference type="GO" id="GO:0004776">
    <property type="term" value="F:succinate-CoA ligase (GDP-forming) activity"/>
    <property type="evidence" value="ECO:0007669"/>
    <property type="project" value="TreeGrafter"/>
</dbReference>
<protein>
    <recommendedName>
        <fullName evidence="2">CoA-binding domain-containing protein</fullName>
    </recommendedName>
</protein>
<gene>
    <name evidence="1" type="ORF">METZ01_LOCUS274299</name>
</gene>
<dbReference type="GO" id="GO:0006099">
    <property type="term" value="P:tricarboxylic acid cycle"/>
    <property type="evidence" value="ECO:0007669"/>
    <property type="project" value="TreeGrafter"/>
</dbReference>